<accession>A0A8C8VED8</accession>
<keyword evidence="6" id="KW-0539">Nucleus</keyword>
<keyword evidence="5" id="KW-0804">Transcription</keyword>
<dbReference type="InterPro" id="IPR000014">
    <property type="entry name" value="PAS"/>
</dbReference>
<keyword evidence="2" id="KW-0677">Repeat</keyword>
<evidence type="ECO:0000256" key="1">
    <source>
        <dbReference type="ARBA" id="ARBA00004123"/>
    </source>
</evidence>
<evidence type="ECO:0000256" key="6">
    <source>
        <dbReference type="ARBA" id="ARBA00023242"/>
    </source>
</evidence>
<reference evidence="8" key="1">
    <citation type="submission" date="2025-08" db="UniProtKB">
        <authorList>
            <consortium name="Ensembl"/>
        </authorList>
    </citation>
    <scope>IDENTIFICATION</scope>
</reference>
<organism evidence="8 9">
    <name type="scientific">Pelusios castaneus</name>
    <name type="common">West African mud turtle</name>
    <dbReference type="NCBI Taxonomy" id="367368"/>
    <lineage>
        <taxon>Eukaryota</taxon>
        <taxon>Metazoa</taxon>
        <taxon>Chordata</taxon>
        <taxon>Craniata</taxon>
        <taxon>Vertebrata</taxon>
        <taxon>Euteleostomi</taxon>
        <taxon>Archelosauria</taxon>
        <taxon>Testudinata</taxon>
        <taxon>Testudines</taxon>
        <taxon>Pleurodira</taxon>
        <taxon>Pelomedusidae</taxon>
        <taxon>Pelusios</taxon>
    </lineage>
</organism>
<dbReference type="PROSITE" id="PS50112">
    <property type="entry name" value="PAS"/>
    <property type="match status" value="1"/>
</dbReference>
<evidence type="ECO:0000259" key="7">
    <source>
        <dbReference type="PROSITE" id="PS50112"/>
    </source>
</evidence>
<evidence type="ECO:0000313" key="9">
    <source>
        <dbReference type="Proteomes" id="UP000694393"/>
    </source>
</evidence>
<dbReference type="Pfam" id="PF08447">
    <property type="entry name" value="PAS_3"/>
    <property type="match status" value="1"/>
</dbReference>
<comment type="subcellular location">
    <subcellularLocation>
        <location evidence="1">Nucleus</location>
    </subcellularLocation>
</comment>
<evidence type="ECO:0000256" key="3">
    <source>
        <dbReference type="ARBA" id="ARBA00023015"/>
    </source>
</evidence>
<keyword evidence="3" id="KW-0805">Transcription regulation</keyword>
<protein>
    <recommendedName>
        <fullName evidence="7">PAS domain-containing protein</fullName>
    </recommendedName>
</protein>
<dbReference type="InterPro" id="IPR013655">
    <property type="entry name" value="PAS_fold_3"/>
</dbReference>
<dbReference type="SMART" id="SM00091">
    <property type="entry name" value="PAS"/>
    <property type="match status" value="1"/>
</dbReference>
<name>A0A8C8VED8_9SAUR</name>
<sequence length="257" mass="28033">MFVFRVDMDLQIVYCESRISDYMDLCPSELVGKSCYQFVHGEDVEGIRQSHVDLLNKGQVVTRYYRWLQKNGGFVWIQSCATISVNIKNPSERNMVWVNYILSPSHLHHSLGQQLTITVSTHSCKCVMESQGGAGFSLRGGAGCYVLRAGLTSLGAPDCFPHLGPLTPMWPPLPSMEACCWGEGYPGPAPANLPPALSAPAPPALSGVKWGLDRGFRGWSLRPPFWLGPGASAPKAPAIIQPHVSCRVKRLKANALG</sequence>
<dbReference type="GO" id="GO:0000977">
    <property type="term" value="F:RNA polymerase II transcription regulatory region sequence-specific DNA binding"/>
    <property type="evidence" value="ECO:0007669"/>
    <property type="project" value="TreeGrafter"/>
</dbReference>
<dbReference type="AlphaFoldDB" id="A0A8C8VED8"/>
<dbReference type="PANTHER" id="PTHR23043:SF25">
    <property type="entry name" value="NEURONAL PAS DOMAIN-CONTAINING PROTEIN 1"/>
    <property type="match status" value="1"/>
</dbReference>
<evidence type="ECO:0000256" key="4">
    <source>
        <dbReference type="ARBA" id="ARBA00023125"/>
    </source>
</evidence>
<dbReference type="GO" id="GO:0005634">
    <property type="term" value="C:nucleus"/>
    <property type="evidence" value="ECO:0007669"/>
    <property type="project" value="UniProtKB-SubCell"/>
</dbReference>
<evidence type="ECO:0000256" key="2">
    <source>
        <dbReference type="ARBA" id="ARBA00022737"/>
    </source>
</evidence>
<keyword evidence="9" id="KW-1185">Reference proteome</keyword>
<proteinExistence type="predicted"/>
<reference evidence="8" key="2">
    <citation type="submission" date="2025-09" db="UniProtKB">
        <authorList>
            <consortium name="Ensembl"/>
        </authorList>
    </citation>
    <scope>IDENTIFICATION</scope>
</reference>
<dbReference type="Proteomes" id="UP000694393">
    <property type="component" value="Unplaced"/>
</dbReference>
<dbReference type="InterPro" id="IPR035965">
    <property type="entry name" value="PAS-like_dom_sf"/>
</dbReference>
<keyword evidence="4" id="KW-0238">DNA-binding</keyword>
<dbReference type="Ensembl" id="ENSPCET00000001555.1">
    <property type="protein sequence ID" value="ENSPCEP00000001495.1"/>
    <property type="gene ID" value="ENSPCEG00000001277.1"/>
</dbReference>
<dbReference type="SUPFAM" id="SSF55785">
    <property type="entry name" value="PYP-like sensor domain (PAS domain)"/>
    <property type="match status" value="1"/>
</dbReference>
<dbReference type="CDD" id="cd00130">
    <property type="entry name" value="PAS"/>
    <property type="match status" value="1"/>
</dbReference>
<dbReference type="Gene3D" id="3.30.450.20">
    <property type="entry name" value="PAS domain"/>
    <property type="match status" value="1"/>
</dbReference>
<dbReference type="FunFam" id="3.30.450.20:FF:000021">
    <property type="entry name" value="Neuronal PAS domain-containing protein 3"/>
    <property type="match status" value="1"/>
</dbReference>
<dbReference type="GO" id="GO:0000981">
    <property type="term" value="F:DNA-binding transcription factor activity, RNA polymerase II-specific"/>
    <property type="evidence" value="ECO:0007669"/>
    <property type="project" value="TreeGrafter"/>
</dbReference>
<evidence type="ECO:0000256" key="5">
    <source>
        <dbReference type="ARBA" id="ARBA00023163"/>
    </source>
</evidence>
<feature type="domain" description="PAS" evidence="7">
    <location>
        <begin position="1"/>
        <end position="58"/>
    </location>
</feature>
<dbReference type="PANTHER" id="PTHR23043">
    <property type="entry name" value="HYPOXIA-INDUCIBLE FACTOR 1 ALPHA"/>
    <property type="match status" value="1"/>
</dbReference>
<evidence type="ECO:0000313" key="8">
    <source>
        <dbReference type="Ensembl" id="ENSPCEP00000001495.1"/>
    </source>
</evidence>